<dbReference type="AlphaFoldDB" id="A0A645EHH0"/>
<dbReference type="SMART" id="SM00271">
    <property type="entry name" value="DnaJ"/>
    <property type="match status" value="1"/>
</dbReference>
<dbReference type="Gene3D" id="1.10.287.110">
    <property type="entry name" value="DnaJ domain"/>
    <property type="match status" value="1"/>
</dbReference>
<evidence type="ECO:0000313" key="2">
    <source>
        <dbReference type="EMBL" id="MPN01458.1"/>
    </source>
</evidence>
<evidence type="ECO:0000259" key="1">
    <source>
        <dbReference type="PROSITE" id="PS50076"/>
    </source>
</evidence>
<reference evidence="2" key="1">
    <citation type="submission" date="2019-08" db="EMBL/GenBank/DDBJ databases">
        <authorList>
            <person name="Kucharzyk K."/>
            <person name="Murdoch R.W."/>
            <person name="Higgins S."/>
            <person name="Loffler F."/>
        </authorList>
    </citation>
    <scope>NUCLEOTIDE SEQUENCE</scope>
</reference>
<dbReference type="InterPro" id="IPR036869">
    <property type="entry name" value="J_dom_sf"/>
</dbReference>
<gene>
    <name evidence="2" type="primary">djlA_13</name>
    <name evidence="2" type="ORF">SDC9_148667</name>
</gene>
<dbReference type="SUPFAM" id="SSF46565">
    <property type="entry name" value="Chaperone J-domain"/>
    <property type="match status" value="1"/>
</dbReference>
<proteinExistence type="predicted"/>
<sequence>MSIINRIINITRANFSSATNNIINKNDDLFLDDDDELKKIIDELDNHTSFNEQTFDKQAEPKNPFQPNNAEQITQEVSDALKVLEISIDSDEALISKAFRAKLKQFHPDKHPESTPAELEYYKNKTTELIEAYKIIKKHKNYL</sequence>
<protein>
    <submittedName>
        <fullName evidence="2">DnaJ-like protein DjlA</fullName>
    </submittedName>
</protein>
<organism evidence="2">
    <name type="scientific">bioreactor metagenome</name>
    <dbReference type="NCBI Taxonomy" id="1076179"/>
    <lineage>
        <taxon>unclassified sequences</taxon>
        <taxon>metagenomes</taxon>
        <taxon>ecological metagenomes</taxon>
    </lineage>
</organism>
<comment type="caution">
    <text evidence="2">The sequence shown here is derived from an EMBL/GenBank/DDBJ whole genome shotgun (WGS) entry which is preliminary data.</text>
</comment>
<dbReference type="CDD" id="cd06257">
    <property type="entry name" value="DnaJ"/>
    <property type="match status" value="1"/>
</dbReference>
<dbReference type="EMBL" id="VSSQ01047463">
    <property type="protein sequence ID" value="MPN01458.1"/>
    <property type="molecule type" value="Genomic_DNA"/>
</dbReference>
<feature type="domain" description="J" evidence="1">
    <location>
        <begin position="79"/>
        <end position="141"/>
    </location>
</feature>
<accession>A0A645EHH0</accession>
<dbReference type="PROSITE" id="PS50076">
    <property type="entry name" value="DNAJ_2"/>
    <property type="match status" value="1"/>
</dbReference>
<dbReference type="Pfam" id="PF00226">
    <property type="entry name" value="DnaJ"/>
    <property type="match status" value="1"/>
</dbReference>
<dbReference type="InterPro" id="IPR001623">
    <property type="entry name" value="DnaJ_domain"/>
</dbReference>
<name>A0A645EHH0_9ZZZZ</name>